<gene>
    <name evidence="1" type="ORF">CE91St55_10730</name>
</gene>
<sequence>MVCYNKECPYQRENEHCPAREGCAGYTEEVEALRSENEYLRMRLAEIRDKVDKMEAPEGFPSVYNHAYYEAKEEVRRIIK</sequence>
<dbReference type="AlphaFoldDB" id="A0AA37NIA8"/>
<comment type="caution">
    <text evidence="1">The sequence shown here is derived from an EMBL/GenBank/DDBJ whole genome shotgun (WGS) entry which is preliminary data.</text>
</comment>
<name>A0AA37NIA8_9FIRM</name>
<evidence type="ECO:0000313" key="2">
    <source>
        <dbReference type="Proteomes" id="UP001055091"/>
    </source>
</evidence>
<accession>A0AA37NIA8</accession>
<protein>
    <submittedName>
        <fullName evidence="1">Uncharacterized protein</fullName>
    </submittedName>
</protein>
<proteinExistence type="predicted"/>
<dbReference type="EMBL" id="BQNJ01000001">
    <property type="protein sequence ID" value="GKG99091.1"/>
    <property type="molecule type" value="Genomic_DNA"/>
</dbReference>
<dbReference type="Proteomes" id="UP001055091">
    <property type="component" value="Unassembled WGS sequence"/>
</dbReference>
<dbReference type="RefSeq" id="WP_195522104.1">
    <property type="nucleotide sequence ID" value="NZ_BQNJ01000001.1"/>
</dbReference>
<evidence type="ECO:0000313" key="1">
    <source>
        <dbReference type="EMBL" id="GKG99091.1"/>
    </source>
</evidence>
<organism evidence="1 2">
    <name type="scientific">Hungatella hathewayi</name>
    <dbReference type="NCBI Taxonomy" id="154046"/>
    <lineage>
        <taxon>Bacteria</taxon>
        <taxon>Bacillati</taxon>
        <taxon>Bacillota</taxon>
        <taxon>Clostridia</taxon>
        <taxon>Lachnospirales</taxon>
        <taxon>Lachnospiraceae</taxon>
        <taxon>Hungatella</taxon>
    </lineage>
</organism>
<reference evidence="1" key="1">
    <citation type="submission" date="2022-01" db="EMBL/GenBank/DDBJ databases">
        <title>Novel bile acid biosynthetic pathways are enriched in the microbiome of centenarians.</title>
        <authorList>
            <person name="Sato Y."/>
            <person name="Atarashi K."/>
            <person name="Plichta R.D."/>
            <person name="Arai Y."/>
            <person name="Sasajima S."/>
            <person name="Kearney M.S."/>
            <person name="Suda W."/>
            <person name="Takeshita K."/>
            <person name="Sasaki T."/>
            <person name="Okamoto S."/>
            <person name="Skelly N.A."/>
            <person name="Okamura Y."/>
            <person name="Vlamakis H."/>
            <person name="Li Y."/>
            <person name="Tanoue T."/>
            <person name="Takei H."/>
            <person name="Nittono H."/>
            <person name="Narushima S."/>
            <person name="Irie J."/>
            <person name="Itoh H."/>
            <person name="Moriya K."/>
            <person name="Sugiura Y."/>
            <person name="Suematsu M."/>
            <person name="Moritoki N."/>
            <person name="Shibata S."/>
            <person name="Littman R.D."/>
            <person name="Fischbach A.M."/>
            <person name="Uwamino Y."/>
            <person name="Inoue T."/>
            <person name="Honda A."/>
            <person name="Hattori M."/>
            <person name="Murai T."/>
            <person name="Xavier J.R."/>
            <person name="Hirose N."/>
            <person name="Honda K."/>
        </authorList>
    </citation>
    <scope>NUCLEOTIDE SEQUENCE</scope>
    <source>
        <strain evidence="1">CE91-St55</strain>
    </source>
</reference>